<dbReference type="EMBL" id="WTYX01000002">
    <property type="protein sequence ID" value="MXO91830.1"/>
    <property type="molecule type" value="Genomic_DNA"/>
</dbReference>
<name>A0A844ZXB8_9SPHN</name>
<gene>
    <name evidence="1" type="ORF">GRI41_13415</name>
</gene>
<comment type="caution">
    <text evidence="1">The sequence shown here is derived from an EMBL/GenBank/DDBJ whole genome shotgun (WGS) entry which is preliminary data.</text>
</comment>
<reference evidence="1 2" key="1">
    <citation type="submission" date="2019-12" db="EMBL/GenBank/DDBJ databases">
        <title>Genomic-based taxomic classification of the family Erythrobacteraceae.</title>
        <authorList>
            <person name="Xu L."/>
        </authorList>
    </citation>
    <scope>NUCLEOTIDE SEQUENCE [LARGE SCALE GENOMIC DNA]</scope>
    <source>
        <strain evidence="1 2">KCTC 52763</strain>
    </source>
</reference>
<sequence length="111" mass="11906">MTNTIQSDAQNIRKLIREAEGLSDELLVACAKLKQAMLVARQNPSVQLSTGQKALMRLVEAESQAIGVSSNLFRVHGELNRVGRETAGFEDGHVTPLEGHLVADPAESVAA</sequence>
<keyword evidence="2" id="KW-1185">Reference proteome</keyword>
<protein>
    <submittedName>
        <fullName evidence="1">Uncharacterized protein</fullName>
    </submittedName>
</protein>
<dbReference type="RefSeq" id="WP_160605639.1">
    <property type="nucleotide sequence ID" value="NZ_WTYX01000002.1"/>
</dbReference>
<organism evidence="1 2">
    <name type="scientific">Pontixanthobacter aquaemixtae</name>
    <dbReference type="NCBI Taxonomy" id="1958940"/>
    <lineage>
        <taxon>Bacteria</taxon>
        <taxon>Pseudomonadati</taxon>
        <taxon>Pseudomonadota</taxon>
        <taxon>Alphaproteobacteria</taxon>
        <taxon>Sphingomonadales</taxon>
        <taxon>Erythrobacteraceae</taxon>
        <taxon>Pontixanthobacter</taxon>
    </lineage>
</organism>
<evidence type="ECO:0000313" key="2">
    <source>
        <dbReference type="Proteomes" id="UP000442714"/>
    </source>
</evidence>
<accession>A0A844ZXB8</accession>
<dbReference type="Proteomes" id="UP000442714">
    <property type="component" value="Unassembled WGS sequence"/>
</dbReference>
<dbReference type="AlphaFoldDB" id="A0A844ZXB8"/>
<dbReference type="OrthoDB" id="7408536at2"/>
<proteinExistence type="predicted"/>
<evidence type="ECO:0000313" key="1">
    <source>
        <dbReference type="EMBL" id="MXO91830.1"/>
    </source>
</evidence>